<dbReference type="SUPFAM" id="SSF81301">
    <property type="entry name" value="Nucleotidyltransferase"/>
    <property type="match status" value="1"/>
</dbReference>
<keyword evidence="7" id="KW-0460">Magnesium</keyword>
<keyword evidence="3" id="KW-0819">tRNA processing</keyword>
<evidence type="ECO:0000256" key="5">
    <source>
        <dbReference type="ARBA" id="ARBA00022723"/>
    </source>
</evidence>
<dbReference type="GO" id="GO:0000049">
    <property type="term" value="F:tRNA binding"/>
    <property type="evidence" value="ECO:0007669"/>
    <property type="project" value="TreeGrafter"/>
</dbReference>
<evidence type="ECO:0000313" key="10">
    <source>
        <dbReference type="EMBL" id="ANV79684.1"/>
    </source>
</evidence>
<reference evidence="10" key="1">
    <citation type="submission" date="2014-11" db="EMBL/GenBank/DDBJ databases">
        <authorList>
            <person name="Zhu J."/>
            <person name="Qi W."/>
            <person name="Song R."/>
        </authorList>
    </citation>
    <scope>NUCLEOTIDE SEQUENCE</scope>
</reference>
<protein>
    <recommendedName>
        <fullName evidence="11">CCA tRNA nucleotidyltransferase</fullName>
    </recommendedName>
</protein>
<keyword evidence="5" id="KW-0479">Metal-binding</keyword>
<dbReference type="InterPro" id="IPR002646">
    <property type="entry name" value="PolA_pol_head_dom"/>
</dbReference>
<dbReference type="InterPro" id="IPR050264">
    <property type="entry name" value="Bact_CCA-adding_enz_type3_sf"/>
</dbReference>
<dbReference type="SUPFAM" id="SSF81891">
    <property type="entry name" value="Poly A polymerase C-terminal region-like"/>
    <property type="match status" value="1"/>
</dbReference>
<dbReference type="Gene3D" id="3.30.460.10">
    <property type="entry name" value="Beta Polymerase, domain 2"/>
    <property type="match status" value="1"/>
</dbReference>
<keyword evidence="4" id="KW-0548">Nucleotidyltransferase</keyword>
<evidence type="ECO:0000256" key="4">
    <source>
        <dbReference type="ARBA" id="ARBA00022695"/>
    </source>
</evidence>
<name>A0A1B1TBM6_9ARCH</name>
<dbReference type="AlphaFoldDB" id="A0A1B1TBM6"/>
<dbReference type="InterPro" id="IPR043519">
    <property type="entry name" value="NT_sf"/>
</dbReference>
<reference evidence="10" key="2">
    <citation type="journal article" date="2015" name="ISME J.">
        <title>A new class of marine Euryarchaeota group II from the Mediterranean deep chlorophyll maximum.</title>
        <authorList>
            <person name="Martin-Cuadrado A.B."/>
            <person name="Garcia-Heredia I."/>
            <person name="Molto A.G."/>
            <person name="Lopez-Ubeda R."/>
            <person name="Kimes N."/>
            <person name="Lopez-Garcia P."/>
            <person name="Moreira D."/>
            <person name="Rodriguez-Valera F."/>
        </authorList>
    </citation>
    <scope>NUCLEOTIDE SEQUENCE</scope>
</reference>
<sequence length="407" mass="47358">MVDTKLYLTPEDNLVLNQLRNHGDAWIVGGWVRDTLLMGKSNNDLDIATTLLPSQVMEIFPRTIPVGEEYGTVIVRLDGDSDKEWEVTTLRKDGSYGDGRRPDKVSFSTNINDDLARRDFTINAMAIGREDELIDMFGGEKDLQQNIIRAVGDANERIAEDGLRILRAFRYLDLEKDKLRVMDYELENAIQKNVHMLEKVSKERITDEVRKILASNNPYEIFSKMQELGVLNKIIDGLSIDIENYGNAEPMVIFARFLKNNNCDGDDLSKILKESLKLSKKEIRCISFLHENRNLRFDKSIESIRRFQVLLSEEQKRIILQYHIEEDVANKYYELEEEINMKPILDGNKIFEITGIKPGPKLGSLKDWIFRIQIEKNIHREEEMIKILNEIDWNDSEYESWPKLSWP</sequence>
<dbReference type="GO" id="GO:0016779">
    <property type="term" value="F:nucleotidyltransferase activity"/>
    <property type="evidence" value="ECO:0007669"/>
    <property type="project" value="UniProtKB-KW"/>
</dbReference>
<dbReference type="PANTHER" id="PTHR46173:SF1">
    <property type="entry name" value="CCA TRNA NUCLEOTIDYLTRANSFERASE 1, MITOCHONDRIAL"/>
    <property type="match status" value="1"/>
</dbReference>
<comment type="cofactor">
    <cofactor evidence="1">
        <name>Mg(2+)</name>
        <dbReference type="ChEBI" id="CHEBI:18420"/>
    </cofactor>
</comment>
<dbReference type="InterPro" id="IPR032828">
    <property type="entry name" value="PolyA_RNA-bd"/>
</dbReference>
<dbReference type="EMBL" id="KP211848">
    <property type="protein sequence ID" value="ANV79684.1"/>
    <property type="molecule type" value="Genomic_DNA"/>
</dbReference>
<accession>A0A1B1TBM6</accession>
<feature type="domain" description="Poly A polymerase head" evidence="8">
    <location>
        <begin position="25"/>
        <end position="149"/>
    </location>
</feature>
<proteinExistence type="predicted"/>
<evidence type="ECO:0000256" key="1">
    <source>
        <dbReference type="ARBA" id="ARBA00001946"/>
    </source>
</evidence>
<keyword evidence="6" id="KW-0547">Nucleotide-binding</keyword>
<dbReference type="Pfam" id="PF01743">
    <property type="entry name" value="PolyA_pol"/>
    <property type="match status" value="1"/>
</dbReference>
<evidence type="ECO:0000256" key="6">
    <source>
        <dbReference type="ARBA" id="ARBA00022741"/>
    </source>
</evidence>
<organism evidence="10">
    <name type="scientific">uncultured Poseidoniia archaeon</name>
    <dbReference type="NCBI Taxonomy" id="1697135"/>
    <lineage>
        <taxon>Archaea</taxon>
        <taxon>Methanobacteriati</taxon>
        <taxon>Thermoplasmatota</taxon>
        <taxon>Candidatus Poseidoniia</taxon>
        <taxon>environmental samples</taxon>
    </lineage>
</organism>
<evidence type="ECO:0000256" key="7">
    <source>
        <dbReference type="ARBA" id="ARBA00022842"/>
    </source>
</evidence>
<dbReference type="GO" id="GO:0000166">
    <property type="term" value="F:nucleotide binding"/>
    <property type="evidence" value="ECO:0007669"/>
    <property type="project" value="UniProtKB-KW"/>
</dbReference>
<keyword evidence="2" id="KW-0808">Transferase</keyword>
<feature type="domain" description="tRNA nucleotidyltransferase/poly(A) polymerase RNA and SrmB- binding" evidence="9">
    <location>
        <begin position="183"/>
        <end position="236"/>
    </location>
</feature>
<evidence type="ECO:0000259" key="8">
    <source>
        <dbReference type="Pfam" id="PF01743"/>
    </source>
</evidence>
<evidence type="ECO:0008006" key="11">
    <source>
        <dbReference type="Google" id="ProtNLM"/>
    </source>
</evidence>
<evidence type="ECO:0000259" key="9">
    <source>
        <dbReference type="Pfam" id="PF12627"/>
    </source>
</evidence>
<dbReference type="CDD" id="cd05398">
    <property type="entry name" value="NT_ClassII-CCAase"/>
    <property type="match status" value="1"/>
</dbReference>
<dbReference type="GO" id="GO:0008033">
    <property type="term" value="P:tRNA processing"/>
    <property type="evidence" value="ECO:0007669"/>
    <property type="project" value="UniProtKB-KW"/>
</dbReference>
<dbReference type="Gene3D" id="1.10.3090.10">
    <property type="entry name" value="cca-adding enzyme, domain 2"/>
    <property type="match status" value="1"/>
</dbReference>
<evidence type="ECO:0000256" key="3">
    <source>
        <dbReference type="ARBA" id="ARBA00022694"/>
    </source>
</evidence>
<dbReference type="Pfam" id="PF12627">
    <property type="entry name" value="PolyA_pol_RNAbd"/>
    <property type="match status" value="1"/>
</dbReference>
<dbReference type="PANTHER" id="PTHR46173">
    <property type="entry name" value="CCA TRNA NUCLEOTIDYLTRANSFERASE 1, MITOCHONDRIAL"/>
    <property type="match status" value="1"/>
</dbReference>
<dbReference type="GO" id="GO:0046872">
    <property type="term" value="F:metal ion binding"/>
    <property type="evidence" value="ECO:0007669"/>
    <property type="project" value="UniProtKB-KW"/>
</dbReference>
<evidence type="ECO:0000256" key="2">
    <source>
        <dbReference type="ARBA" id="ARBA00022679"/>
    </source>
</evidence>